<dbReference type="EMBL" id="JAATJS010000001">
    <property type="protein sequence ID" value="NIX75390.1"/>
    <property type="molecule type" value="Genomic_DNA"/>
</dbReference>
<dbReference type="SUPFAM" id="SSF160059">
    <property type="entry name" value="PriA/YqbF domain"/>
    <property type="match status" value="1"/>
</dbReference>
<dbReference type="Pfam" id="PF17891">
    <property type="entry name" value="FluMu_N"/>
    <property type="match status" value="1"/>
</dbReference>
<feature type="compositionally biased region" description="Polar residues" evidence="1">
    <location>
        <begin position="54"/>
        <end position="68"/>
    </location>
</feature>
<dbReference type="InterPro" id="IPR041227">
    <property type="entry name" value="FluMu_N"/>
</dbReference>
<feature type="region of interest" description="Disordered" evidence="1">
    <location>
        <begin position="49"/>
        <end position="131"/>
    </location>
</feature>
<keyword evidence="4" id="KW-1185">Reference proteome</keyword>
<feature type="domain" description="Mu-like prophage FluMu N-terminal" evidence="2">
    <location>
        <begin position="10"/>
        <end position="51"/>
    </location>
</feature>
<sequence length="131" mass="13292">MKLRILCSRPGFRRAGVAHPADKTWPADAFTEEQLEQLRAEPLLTVIEVEAGSPQGNEPSQISVNTEATGIAPGSQHGAAGNQTGAGQESQGGSSSGASDEASKGAEGNSTAPSAPAKNTKPKAVKATAKK</sequence>
<reference evidence="3 4" key="1">
    <citation type="submission" date="2020-03" db="EMBL/GenBank/DDBJ databases">
        <title>The genome sequence of Microvirga sp. c23x22.</title>
        <authorList>
            <person name="Zhang X."/>
        </authorList>
    </citation>
    <scope>NUCLEOTIDE SEQUENCE [LARGE SCALE GENOMIC DNA]</scope>
    <source>
        <strain evidence="4">c23x22</strain>
    </source>
</reference>
<comment type="caution">
    <text evidence="3">The sequence shown here is derived from an EMBL/GenBank/DDBJ whole genome shotgun (WGS) entry which is preliminary data.</text>
</comment>
<evidence type="ECO:0000313" key="3">
    <source>
        <dbReference type="EMBL" id="NIX75390.1"/>
    </source>
</evidence>
<evidence type="ECO:0000256" key="1">
    <source>
        <dbReference type="SAM" id="MobiDB-lite"/>
    </source>
</evidence>
<protein>
    <recommendedName>
        <fullName evidence="2">Mu-like prophage FluMu N-terminal domain-containing protein</fullName>
    </recommendedName>
</protein>
<feature type="compositionally biased region" description="Low complexity" evidence="1">
    <location>
        <begin position="85"/>
        <end position="108"/>
    </location>
</feature>
<accession>A0ABX0V9M9</accession>
<name>A0ABX0V9M9_9HYPH</name>
<dbReference type="Gene3D" id="3.40.5.80">
    <property type="match status" value="1"/>
</dbReference>
<evidence type="ECO:0000259" key="2">
    <source>
        <dbReference type="Pfam" id="PF17891"/>
    </source>
</evidence>
<organism evidence="3 4">
    <name type="scientific">Microvirga terricola</name>
    <dbReference type="NCBI Taxonomy" id="2719797"/>
    <lineage>
        <taxon>Bacteria</taxon>
        <taxon>Pseudomonadati</taxon>
        <taxon>Pseudomonadota</taxon>
        <taxon>Alphaproteobacteria</taxon>
        <taxon>Hyphomicrobiales</taxon>
        <taxon>Methylobacteriaceae</taxon>
        <taxon>Microvirga</taxon>
    </lineage>
</organism>
<dbReference type="Proteomes" id="UP000707352">
    <property type="component" value="Unassembled WGS sequence"/>
</dbReference>
<gene>
    <name evidence="3" type="ORF">HB375_02030</name>
</gene>
<evidence type="ECO:0000313" key="4">
    <source>
        <dbReference type="Proteomes" id="UP000707352"/>
    </source>
</evidence>
<dbReference type="RefSeq" id="WP_167671276.1">
    <property type="nucleotide sequence ID" value="NZ_JAATJS010000001.1"/>
</dbReference>
<feature type="compositionally biased region" description="Basic residues" evidence="1">
    <location>
        <begin position="120"/>
        <end position="131"/>
    </location>
</feature>
<proteinExistence type="predicted"/>